<dbReference type="EMBL" id="CAXDID020000002">
    <property type="protein sequence ID" value="CAL5971383.1"/>
    <property type="molecule type" value="Genomic_DNA"/>
</dbReference>
<evidence type="ECO:0000256" key="1">
    <source>
        <dbReference type="ARBA" id="ARBA00009636"/>
    </source>
</evidence>
<evidence type="ECO:0000259" key="7">
    <source>
        <dbReference type="SMART" id="SM00865"/>
    </source>
</evidence>
<evidence type="ECO:0000313" key="10">
    <source>
        <dbReference type="EMBL" id="CAL5971411.1"/>
    </source>
</evidence>
<evidence type="ECO:0000313" key="14">
    <source>
        <dbReference type="Proteomes" id="UP001642409"/>
    </source>
</evidence>
<dbReference type="Gene3D" id="3.40.50.1440">
    <property type="entry name" value="Tubulin/FtsZ, GTPase domain"/>
    <property type="match status" value="1"/>
</dbReference>
<dbReference type="SMART" id="SM00865">
    <property type="entry name" value="Tubulin_C"/>
    <property type="match status" value="1"/>
</dbReference>
<dbReference type="PRINTS" id="PR01161">
    <property type="entry name" value="TUBULIN"/>
</dbReference>
<dbReference type="InterPro" id="IPR002453">
    <property type="entry name" value="Beta_tubulin"/>
</dbReference>
<evidence type="ECO:0000313" key="13">
    <source>
        <dbReference type="EMBL" id="CAL5990976.1"/>
    </source>
</evidence>
<name>A0ABP1HC43_9EUKA</name>
<evidence type="ECO:0000256" key="4">
    <source>
        <dbReference type="ARBA" id="ARBA00023134"/>
    </source>
</evidence>
<dbReference type="EMBL" id="CAXDID020000026">
    <property type="protein sequence ID" value="CAL5990956.1"/>
    <property type="molecule type" value="Genomic_DNA"/>
</dbReference>
<protein>
    <recommendedName>
        <fullName evidence="5">Tubulin beta chain</fullName>
    </recommendedName>
</protein>
<evidence type="ECO:0000313" key="12">
    <source>
        <dbReference type="EMBL" id="CAL5990965.1"/>
    </source>
</evidence>
<dbReference type="EMBL" id="CAXDID020000002">
    <property type="protein sequence ID" value="CAL5971411.1"/>
    <property type="molecule type" value="Genomic_DNA"/>
</dbReference>
<feature type="domain" description="Tubulin/FtsZ GTPase" evidence="6">
    <location>
        <begin position="47"/>
        <end position="244"/>
    </location>
</feature>
<dbReference type="PRINTS" id="PR01163">
    <property type="entry name" value="BETATUBULIN"/>
</dbReference>
<comment type="function">
    <text evidence="5">Tubulin is the major constituent of microtubules, a cylinder consisting of laterally associated linear protofilaments composed of alpha- and beta-tubulin heterodimers. Microtubules grow by the addition of GTP-tubulin dimers to the microtubule end, where a stabilizing cap forms. Below the cap, tubulin dimers are in GDP-bound state, owing to GTPase activity of alpha-tubulin.</text>
</comment>
<dbReference type="InterPro" id="IPR008280">
    <property type="entry name" value="Tub_FtsZ_C"/>
</dbReference>
<dbReference type="InterPro" id="IPR003008">
    <property type="entry name" value="Tubulin_FtsZ_GTPase"/>
</dbReference>
<comment type="similarity">
    <text evidence="1 5">Belongs to the tubulin family.</text>
</comment>
<dbReference type="InterPro" id="IPR037103">
    <property type="entry name" value="Tubulin/FtsZ-like_C"/>
</dbReference>
<gene>
    <name evidence="11" type="ORF">HINF_LOCUS11788</name>
    <name evidence="12" type="ORF">HINF_LOCUS11797</name>
    <name evidence="13" type="ORF">HINF_LOCUS11808</name>
    <name evidence="8" type="ORF">HINF_LOCUS1323</name>
    <name evidence="9" type="ORF">HINF_LOCUS1331</name>
    <name evidence="10" type="ORF">HINF_LOCUS1351</name>
</gene>
<organism evidence="11 14">
    <name type="scientific">Hexamita inflata</name>
    <dbReference type="NCBI Taxonomy" id="28002"/>
    <lineage>
        <taxon>Eukaryota</taxon>
        <taxon>Metamonada</taxon>
        <taxon>Diplomonadida</taxon>
        <taxon>Hexamitidae</taxon>
        <taxon>Hexamitinae</taxon>
        <taxon>Hexamita</taxon>
    </lineage>
</organism>
<reference evidence="11 14" key="1">
    <citation type="submission" date="2024-07" db="EMBL/GenBank/DDBJ databases">
        <authorList>
            <person name="Akdeniz Z."/>
        </authorList>
    </citation>
    <scope>NUCLEOTIDE SEQUENCE [LARGE SCALE GENOMIC DNA]</scope>
</reference>
<evidence type="ECO:0000256" key="5">
    <source>
        <dbReference type="RuleBase" id="RU000352"/>
    </source>
</evidence>
<dbReference type="Pfam" id="PF00091">
    <property type="entry name" value="Tubulin"/>
    <property type="match status" value="1"/>
</dbReference>
<dbReference type="EMBL" id="CAXDID020000002">
    <property type="protein sequence ID" value="CAL5971391.1"/>
    <property type="molecule type" value="Genomic_DNA"/>
</dbReference>
<dbReference type="PROSITE" id="PS00228">
    <property type="entry name" value="TUBULIN_B_AUTOREG"/>
    <property type="match status" value="1"/>
</dbReference>
<dbReference type="CDD" id="cd02187">
    <property type="entry name" value="beta_tubulin"/>
    <property type="match status" value="1"/>
</dbReference>
<dbReference type="PROSITE" id="PS00227">
    <property type="entry name" value="TUBULIN"/>
    <property type="match status" value="1"/>
</dbReference>
<dbReference type="PANTHER" id="PTHR11588">
    <property type="entry name" value="TUBULIN"/>
    <property type="match status" value="1"/>
</dbReference>
<dbReference type="EMBL" id="CAXDID020000026">
    <property type="protein sequence ID" value="CAL5990965.1"/>
    <property type="molecule type" value="Genomic_DNA"/>
</dbReference>
<dbReference type="InterPro" id="IPR013838">
    <property type="entry name" value="Beta-tubulin_BS"/>
</dbReference>
<evidence type="ECO:0000313" key="8">
    <source>
        <dbReference type="EMBL" id="CAL5971383.1"/>
    </source>
</evidence>
<keyword evidence="3 5" id="KW-0547">Nucleotide-binding</keyword>
<comment type="caution">
    <text evidence="11">The sequence shown here is derived from an EMBL/GenBank/DDBJ whole genome shotgun (WGS) entry which is preliminary data.</text>
</comment>
<evidence type="ECO:0000256" key="2">
    <source>
        <dbReference type="ARBA" id="ARBA00022701"/>
    </source>
</evidence>
<sequence>MRELVHIQAGQCGNQVGAKFWEVISDEHGIDPNGEYCGDSELQIERINVYYNEATGGRYVPRAVLVDLEPGTMDGVRAGPFGQLFRPENFVFGQSGAGNNYARGYLSDGLELIDAIMDVVRKETEACDCVQGFQLVHSLGGGTGSGLGALILSRVHEDFNDKMKCTFSVIPSPLVSDVVVEPYNSCLSLNALLDCADLIFAIDNEALYDICFRTLKLTCPTYGDLNHLVSLVMSGQTCCLRFPGQLNSDLRKLATNLVPFVRLKTMMTGFAPLTSRGSQVYRALTVPELTSQMFDNKNMMAACDPRNGMYLTCVALFRGRVSTKDVEEQILNIREKNKTYFVQWIPRSIMIGMCDIPPRGLKMASNFIGNTTAIKEVVERIFKQFQIMKSRRAFFHWYTNEGLEEDDFGQVESGLADLIAEFKNKETLTNKEGAGEGAEEDQ</sequence>
<dbReference type="InterPro" id="IPR018316">
    <property type="entry name" value="Tubulin/FtsZ_2-layer-sand-dom"/>
</dbReference>
<dbReference type="SUPFAM" id="SSF52490">
    <property type="entry name" value="Tubulin nucleotide-binding domain-like"/>
    <property type="match status" value="1"/>
</dbReference>
<evidence type="ECO:0000256" key="3">
    <source>
        <dbReference type="ARBA" id="ARBA00022741"/>
    </source>
</evidence>
<comment type="subunit">
    <text evidence="5">Dimer of alpha and beta chains. A typical microtubule is a hollow water-filled tube with an outer diameter of 25 nm and an inner diameter of 15 nM. Alpha-beta heterodimers associate head-to-tail to form protofilaments running lengthwise along the microtubule wall with the beta-tubulin subunit facing the microtubule plus end conferring a structural polarity. Microtubules usually have 13 protofilaments but different protofilament numbers can be found in some organisms and specialized cells.</text>
</comment>
<proteinExistence type="inferred from homology"/>
<evidence type="ECO:0000313" key="11">
    <source>
        <dbReference type="EMBL" id="CAL5990956.1"/>
    </source>
</evidence>
<dbReference type="Gene3D" id="1.10.287.600">
    <property type="entry name" value="Helix hairpin bin"/>
    <property type="match status" value="1"/>
</dbReference>
<feature type="domain" description="Tubulin/FtsZ 2-layer sandwich" evidence="7">
    <location>
        <begin position="246"/>
        <end position="383"/>
    </location>
</feature>
<dbReference type="EMBL" id="CAXDID020000026">
    <property type="protein sequence ID" value="CAL5990976.1"/>
    <property type="molecule type" value="Genomic_DNA"/>
</dbReference>
<evidence type="ECO:0000259" key="6">
    <source>
        <dbReference type="SMART" id="SM00864"/>
    </source>
</evidence>
<dbReference type="Gene3D" id="3.30.1330.20">
    <property type="entry name" value="Tubulin/FtsZ, C-terminal domain"/>
    <property type="match status" value="1"/>
</dbReference>
<dbReference type="InterPro" id="IPR000217">
    <property type="entry name" value="Tubulin"/>
</dbReference>
<dbReference type="SUPFAM" id="SSF55307">
    <property type="entry name" value="Tubulin C-terminal domain-like"/>
    <property type="match status" value="1"/>
</dbReference>
<dbReference type="Proteomes" id="UP001642409">
    <property type="component" value="Unassembled WGS sequence"/>
</dbReference>
<dbReference type="InterPro" id="IPR023123">
    <property type="entry name" value="Tubulin_C"/>
</dbReference>
<accession>A0ABP1HC43</accession>
<keyword evidence="14" id="KW-1185">Reference proteome</keyword>
<keyword evidence="2 5" id="KW-0493">Microtubule</keyword>
<keyword evidence="4 5" id="KW-0342">GTP-binding</keyword>
<evidence type="ECO:0000313" key="9">
    <source>
        <dbReference type="EMBL" id="CAL5971391.1"/>
    </source>
</evidence>
<dbReference type="InterPro" id="IPR017975">
    <property type="entry name" value="Tubulin_CS"/>
</dbReference>
<dbReference type="Pfam" id="PF03953">
    <property type="entry name" value="Tubulin_C"/>
    <property type="match status" value="1"/>
</dbReference>
<dbReference type="InterPro" id="IPR036525">
    <property type="entry name" value="Tubulin/FtsZ_GTPase_sf"/>
</dbReference>
<dbReference type="SMART" id="SM00864">
    <property type="entry name" value="Tubulin"/>
    <property type="match status" value="1"/>
</dbReference>